<dbReference type="Proteomes" id="UP000182466">
    <property type="component" value="Unassembled WGS sequence"/>
</dbReference>
<dbReference type="EMBL" id="FPAW01000015">
    <property type="protein sequence ID" value="SFT95514.1"/>
    <property type="molecule type" value="Genomic_DNA"/>
</dbReference>
<evidence type="ECO:0000313" key="2">
    <source>
        <dbReference type="Proteomes" id="UP000182466"/>
    </source>
</evidence>
<proteinExistence type="predicted"/>
<dbReference type="OrthoDB" id="7864548at2"/>
<keyword evidence="2" id="KW-1185">Reference proteome</keyword>
<dbReference type="eggNOG" id="ENOG50316FU">
    <property type="taxonomic scope" value="Bacteria"/>
</dbReference>
<sequence length="160" mass="17651">MLSKLIPLVFLLLGIGAGVGAGMFMAPSDDSKTQDAPQVEKIAEDRAEPVDVASSEFVKLNNQFVVPIIRNERVASLVVVSLSIEVEAGMNDRVREREPKLRDSFLRVLFDHSNIGGFDGAFIKPDTLDVLRRSLREVAQKNLGEYAIDVLITDIARQDN</sequence>
<evidence type="ECO:0000313" key="1">
    <source>
        <dbReference type="EMBL" id="SFT95514.1"/>
    </source>
</evidence>
<organism evidence="1 2">
    <name type="scientific">Sedimentitalea nanhaiensis</name>
    <dbReference type="NCBI Taxonomy" id="999627"/>
    <lineage>
        <taxon>Bacteria</taxon>
        <taxon>Pseudomonadati</taxon>
        <taxon>Pseudomonadota</taxon>
        <taxon>Alphaproteobacteria</taxon>
        <taxon>Rhodobacterales</taxon>
        <taxon>Paracoccaceae</taxon>
        <taxon>Sedimentitalea</taxon>
    </lineage>
</organism>
<evidence type="ECO:0008006" key="3">
    <source>
        <dbReference type="Google" id="ProtNLM"/>
    </source>
</evidence>
<accession>A0A1I7C807</accession>
<name>A0A1I7C807_9RHOB</name>
<dbReference type="STRING" id="999627.SAMN05216236_11517"/>
<gene>
    <name evidence="1" type="ORF">SAMN05216236_11517</name>
</gene>
<dbReference type="AlphaFoldDB" id="A0A1I7C807"/>
<dbReference type="RefSeq" id="WP_027262711.1">
    <property type="nucleotide sequence ID" value="NZ_FPAW01000015.1"/>
</dbReference>
<protein>
    <recommendedName>
        <fullName evidence="3">Flagellar protein FliL</fullName>
    </recommendedName>
</protein>
<reference evidence="1 2" key="1">
    <citation type="submission" date="2016-10" db="EMBL/GenBank/DDBJ databases">
        <authorList>
            <person name="de Groot N.N."/>
        </authorList>
    </citation>
    <scope>NUCLEOTIDE SEQUENCE [LARGE SCALE GENOMIC DNA]</scope>
    <source>
        <strain evidence="1 2">CGMCC 1.10959</strain>
    </source>
</reference>